<reference evidence="2" key="1">
    <citation type="submission" date="2017-04" db="EMBL/GenBank/DDBJ databases">
        <title>Unveiling RNA virosphere associated with marine microorganisms.</title>
        <authorList>
            <person name="Urayama S."/>
            <person name="Takaki Y."/>
            <person name="Nishi S."/>
            <person name="Yoshida Y."/>
            <person name="Deguchi S."/>
            <person name="Takai K."/>
            <person name="Nunoura T."/>
        </authorList>
    </citation>
    <scope>NUCLEOTIDE SEQUENCE</scope>
</reference>
<dbReference type="AlphaFoldDB" id="A0A2V0RAF7"/>
<feature type="compositionally biased region" description="Polar residues" evidence="1">
    <location>
        <begin position="1"/>
        <end position="10"/>
    </location>
</feature>
<feature type="region of interest" description="Disordered" evidence="1">
    <location>
        <begin position="1"/>
        <end position="20"/>
    </location>
</feature>
<protein>
    <submittedName>
        <fullName evidence="2">Uncharacterized protein</fullName>
    </submittedName>
</protein>
<sequence>MFSFHRQSVNMPGRQSPVMPTGRLSIEEKIEAVDSLSIMIENEGSVVAQINVGKDENGETSVFMMNVNVPWDRPINGVHLTYNRAFEDKINPVEPNISEPALADSFTNALIKYDEEMSLKAQESLERRSTNDVTFEAALKALPQIKTPPQHSDAETESSYSQDELGDLSKFLKICSAGKKYSLRVKADGGILSELKDVSHASKSTKRNVYVVSKPERGSDDPPFTMVLSKTRPKHCVNVRSLPIGVDIWLTKHIPNHKQQSITIIEYTMLQQIREALVSFFSF</sequence>
<organism evidence="2">
    <name type="scientific">viral metagenome</name>
    <dbReference type="NCBI Taxonomy" id="1070528"/>
    <lineage>
        <taxon>unclassified sequences</taxon>
        <taxon>metagenomes</taxon>
        <taxon>organismal metagenomes</taxon>
    </lineage>
</organism>
<name>A0A2V0RAF7_9ZZZZ</name>
<evidence type="ECO:0000256" key="1">
    <source>
        <dbReference type="SAM" id="MobiDB-lite"/>
    </source>
</evidence>
<dbReference type="EMBL" id="BDQC01000113">
    <property type="protein sequence ID" value="GBH22497.1"/>
    <property type="molecule type" value="Genomic_RNA"/>
</dbReference>
<dbReference type="EMBL" id="BDQB01000207">
    <property type="protein sequence ID" value="GBH22319.1"/>
    <property type="molecule type" value="Genomic_RNA"/>
</dbReference>
<accession>A0A2V0RAF7</accession>
<proteinExistence type="predicted"/>
<comment type="caution">
    <text evidence="2">The sequence shown here is derived from an EMBL/GenBank/DDBJ whole genome shotgun (WGS) entry which is preliminary data.</text>
</comment>
<evidence type="ECO:0000313" key="2">
    <source>
        <dbReference type="EMBL" id="GBH22319.1"/>
    </source>
</evidence>